<dbReference type="CDD" id="cd09279">
    <property type="entry name" value="RNase_HI_like"/>
    <property type="match status" value="1"/>
</dbReference>
<dbReference type="InterPro" id="IPR036397">
    <property type="entry name" value="RNaseH_sf"/>
</dbReference>
<sequence>MEYVVRFNIEATNNEAEYEAIVVGLEQVRSLGVRQILVRGFSKLIMGQIRGDCGIKNESLIKYVTKATTLAKDFTQIIFEHIACTENEEVDRLSKLATTYYDELPKEVYIEKLGNVPHQSPFHDDPNNQPYPLAICGIDLVGKLPKVKGSAKYGVLRKIRHRTTIRSGILSPRKWRSRSDESNNIQRDKKEFGSKRSIQGILDKRSLRTTPSHATGETLFSLVYGTKDVLPAELGIKLCSPSKNTSTSWLCKSSNKLSPKWEGPYRVSRVLGPRTYVLEEMDGKPVPQIWQASKLIKFYY</sequence>
<dbReference type="AlphaFoldDB" id="A0AAV3S1S7"/>
<dbReference type="GO" id="GO:0004523">
    <property type="term" value="F:RNA-DNA hybrid ribonuclease activity"/>
    <property type="evidence" value="ECO:0007669"/>
    <property type="project" value="InterPro"/>
</dbReference>
<comment type="caution">
    <text evidence="3">The sequence shown here is derived from an EMBL/GenBank/DDBJ whole genome shotgun (WGS) entry which is preliminary data.</text>
</comment>
<evidence type="ECO:0000313" key="3">
    <source>
        <dbReference type="EMBL" id="GAA0187477.1"/>
    </source>
</evidence>
<evidence type="ECO:0000313" key="4">
    <source>
        <dbReference type="Proteomes" id="UP001454036"/>
    </source>
</evidence>
<dbReference type="GO" id="GO:0003676">
    <property type="term" value="F:nucleic acid binding"/>
    <property type="evidence" value="ECO:0007669"/>
    <property type="project" value="InterPro"/>
</dbReference>
<feature type="domain" description="RNase H type-1" evidence="2">
    <location>
        <begin position="10"/>
        <end position="96"/>
    </location>
</feature>
<evidence type="ECO:0000259" key="2">
    <source>
        <dbReference type="Pfam" id="PF13456"/>
    </source>
</evidence>
<protein>
    <recommendedName>
        <fullName evidence="2">RNase H type-1 domain-containing protein</fullName>
    </recommendedName>
</protein>
<organism evidence="3 4">
    <name type="scientific">Lithospermum erythrorhizon</name>
    <name type="common">Purple gromwell</name>
    <name type="synonym">Lithospermum officinale var. erythrorhizon</name>
    <dbReference type="NCBI Taxonomy" id="34254"/>
    <lineage>
        <taxon>Eukaryota</taxon>
        <taxon>Viridiplantae</taxon>
        <taxon>Streptophyta</taxon>
        <taxon>Embryophyta</taxon>
        <taxon>Tracheophyta</taxon>
        <taxon>Spermatophyta</taxon>
        <taxon>Magnoliopsida</taxon>
        <taxon>eudicotyledons</taxon>
        <taxon>Gunneridae</taxon>
        <taxon>Pentapetalae</taxon>
        <taxon>asterids</taxon>
        <taxon>lamiids</taxon>
        <taxon>Boraginales</taxon>
        <taxon>Boraginaceae</taxon>
        <taxon>Boraginoideae</taxon>
        <taxon>Lithospermeae</taxon>
        <taxon>Lithospermum</taxon>
    </lineage>
</organism>
<dbReference type="InterPro" id="IPR012337">
    <property type="entry name" value="RNaseH-like_sf"/>
</dbReference>
<gene>
    <name evidence="3" type="ORF">LIER_34765</name>
</gene>
<dbReference type="PANTHER" id="PTHR48475">
    <property type="entry name" value="RIBONUCLEASE H"/>
    <property type="match status" value="1"/>
</dbReference>
<dbReference type="PANTHER" id="PTHR48475:SF2">
    <property type="entry name" value="RIBONUCLEASE H"/>
    <property type="match status" value="1"/>
</dbReference>
<dbReference type="Proteomes" id="UP001454036">
    <property type="component" value="Unassembled WGS sequence"/>
</dbReference>
<evidence type="ECO:0000256" key="1">
    <source>
        <dbReference type="SAM" id="MobiDB-lite"/>
    </source>
</evidence>
<name>A0AAV3S1S7_LITER</name>
<accession>A0AAV3S1S7</accession>
<dbReference type="SUPFAM" id="SSF53098">
    <property type="entry name" value="Ribonuclease H-like"/>
    <property type="match status" value="1"/>
</dbReference>
<dbReference type="InterPro" id="IPR002156">
    <property type="entry name" value="RNaseH_domain"/>
</dbReference>
<feature type="region of interest" description="Disordered" evidence="1">
    <location>
        <begin position="176"/>
        <end position="195"/>
    </location>
</feature>
<reference evidence="3 4" key="1">
    <citation type="submission" date="2024-01" db="EMBL/GenBank/DDBJ databases">
        <title>The complete chloroplast genome sequence of Lithospermum erythrorhizon: insights into the phylogenetic relationship among Boraginaceae species and the maternal lineages of purple gromwells.</title>
        <authorList>
            <person name="Okada T."/>
            <person name="Watanabe K."/>
        </authorList>
    </citation>
    <scope>NUCLEOTIDE SEQUENCE [LARGE SCALE GENOMIC DNA]</scope>
</reference>
<proteinExistence type="predicted"/>
<dbReference type="EMBL" id="BAABME010014754">
    <property type="protein sequence ID" value="GAA0187477.1"/>
    <property type="molecule type" value="Genomic_DNA"/>
</dbReference>
<feature type="compositionally biased region" description="Basic and acidic residues" evidence="1">
    <location>
        <begin position="177"/>
        <end position="194"/>
    </location>
</feature>
<dbReference type="Gene3D" id="3.30.420.10">
    <property type="entry name" value="Ribonuclease H-like superfamily/Ribonuclease H"/>
    <property type="match status" value="1"/>
</dbReference>
<keyword evidence="4" id="KW-1185">Reference proteome</keyword>
<dbReference type="Pfam" id="PF13456">
    <property type="entry name" value="RVT_3"/>
    <property type="match status" value="1"/>
</dbReference>